<keyword evidence="1" id="KW-1133">Transmembrane helix</keyword>
<reference evidence="4" key="2">
    <citation type="submission" date="2016-06" db="EMBL/GenBank/DDBJ databases">
        <authorList>
            <person name="Toshchakov V.S."/>
        </authorList>
    </citation>
    <scope>NUCLEOTIDE SEQUENCE [LARGE SCALE GENOMIC DNA]</scope>
    <source>
        <strain>PM4 (JCM 30641</strain>
        <strain evidence="4">\VKM B-2940)</strain>
    </source>
</reference>
<keyword evidence="1" id="KW-0472">Membrane</keyword>
<dbReference type="GeneID" id="41588096"/>
<dbReference type="AlphaFoldDB" id="A0A1N5U865"/>
<gene>
    <name evidence="3" type="ORF">CPM_0819</name>
    <name evidence="2" type="ORF">CSP5_0822</name>
</gene>
<dbReference type="STRING" id="1673428.CPM_0819"/>
<evidence type="ECO:0000313" key="2">
    <source>
        <dbReference type="EMBL" id="SIM56338.1"/>
    </source>
</evidence>
<evidence type="ECO:0000313" key="5">
    <source>
        <dbReference type="Proteomes" id="UP000195607"/>
    </source>
</evidence>
<dbReference type="OrthoDB" id="112021at2157"/>
<dbReference type="KEGG" id="cdiv:CPM_0819"/>
<keyword evidence="4" id="KW-1185">Reference proteome</keyword>
<proteinExistence type="predicted"/>
<feature type="transmembrane region" description="Helical" evidence="1">
    <location>
        <begin position="69"/>
        <end position="88"/>
    </location>
</feature>
<dbReference type="RefSeq" id="WP_021788625.1">
    <property type="nucleotide sequence ID" value="NZ_LT671858.1"/>
</dbReference>
<keyword evidence="1" id="KW-0812">Transmembrane</keyword>
<accession>A0A1N5U865</accession>
<dbReference type="EMBL" id="LT719092">
    <property type="protein sequence ID" value="SJK84666.1"/>
    <property type="molecule type" value="Genomic_DNA"/>
</dbReference>
<protein>
    <submittedName>
        <fullName evidence="2">Membrane protein</fullName>
    </submittedName>
</protein>
<sequence>MTESGSRNNPDNGERIISASELAEFDYCALSWYYTREGYRVPADRVERMNRGTIAHEEAETDRERNSKLSVTLIVAILLVIVFMFIVFI</sequence>
<dbReference type="Proteomes" id="UP000195607">
    <property type="component" value="Chromosome I"/>
</dbReference>
<evidence type="ECO:0000313" key="4">
    <source>
        <dbReference type="Proteomes" id="UP000187822"/>
    </source>
</evidence>
<reference evidence="2 5" key="1">
    <citation type="submission" date="2016-04" db="EMBL/GenBank/DDBJ databases">
        <authorList>
            <person name="Evans L.H."/>
            <person name="Alamgir A."/>
            <person name="Owens N."/>
            <person name="Weber N.D."/>
            <person name="Virtaneva K."/>
            <person name="Barbian K."/>
            <person name="Babar A."/>
            <person name="Rosenke K."/>
        </authorList>
    </citation>
    <scope>NUCLEOTIDE SEQUENCE [LARGE SCALE GENOMIC DNA]</scope>
    <source>
        <strain evidence="2">S5</strain>
        <strain evidence="5">S5(T) (JCM 30642 \VKM B-2941)</strain>
    </source>
</reference>
<organism evidence="2 5">
    <name type="scientific">Cuniculiplasma divulgatum</name>
    <dbReference type="NCBI Taxonomy" id="1673428"/>
    <lineage>
        <taxon>Archaea</taxon>
        <taxon>Methanobacteriati</taxon>
        <taxon>Thermoplasmatota</taxon>
        <taxon>Thermoplasmata</taxon>
        <taxon>Thermoplasmatales</taxon>
        <taxon>Cuniculiplasmataceae</taxon>
        <taxon>Cuniculiplasma</taxon>
    </lineage>
</organism>
<name>A0A1N5U865_9ARCH</name>
<evidence type="ECO:0000313" key="3">
    <source>
        <dbReference type="EMBL" id="SJK84666.1"/>
    </source>
</evidence>
<evidence type="ECO:0000256" key="1">
    <source>
        <dbReference type="SAM" id="Phobius"/>
    </source>
</evidence>
<dbReference type="Proteomes" id="UP000187822">
    <property type="component" value="Chromosome I"/>
</dbReference>
<reference evidence="3" key="3">
    <citation type="submission" date="2016-06" db="EMBL/GenBank/DDBJ databases">
        <authorList>
            <person name="Olsen C.W."/>
            <person name="Carey S."/>
            <person name="Hinshaw L."/>
            <person name="Karasin A.I."/>
        </authorList>
    </citation>
    <scope>NUCLEOTIDE SEQUENCE [LARGE SCALE GENOMIC DNA]</scope>
    <source>
        <strain evidence="3">PM4</strain>
    </source>
</reference>
<dbReference type="EMBL" id="LT671858">
    <property type="protein sequence ID" value="SIM56338.1"/>
    <property type="molecule type" value="Genomic_DNA"/>
</dbReference>